<dbReference type="AlphaFoldDB" id="U2X8X4"/>
<evidence type="ECO:0000313" key="1">
    <source>
        <dbReference type="EMBL" id="GAD15415.1"/>
    </source>
</evidence>
<gene>
    <name evidence="1" type="ORF">GBL_3632</name>
</gene>
<dbReference type="Proteomes" id="UP000016424">
    <property type="component" value="Unassembled WGS sequence"/>
</dbReference>
<evidence type="ECO:0000313" key="2">
    <source>
        <dbReference type="Proteomes" id="UP000016424"/>
    </source>
</evidence>
<accession>U2X8X4</accession>
<reference evidence="2" key="1">
    <citation type="journal article" date="2013" name="Genome">
        <title>Draft Genome Sequence of Geobacillus kaustophilus GBlys, a Lysogenic Strain with Bacteriophage phiOH2.</title>
        <authorList>
            <person name="Doi K."/>
            <person name="Mori K."/>
            <person name="Martono H."/>
            <person name="Nagayoshi Y."/>
            <person name="Fujino Y."/>
            <person name="Tashiro K."/>
            <person name="Kuhara S."/>
            <person name="Ohshima T."/>
        </authorList>
    </citation>
    <scope>NUCLEOTIDE SEQUENCE [LARGE SCALE GENOMIC DNA]</scope>
    <source>
        <strain evidence="2">GBlys</strain>
    </source>
</reference>
<comment type="caution">
    <text evidence="1">The sequence shown here is derived from an EMBL/GenBank/DDBJ whole genome shotgun (WGS) entry which is preliminary data.</text>
</comment>
<dbReference type="EMBL" id="BASG01000088">
    <property type="protein sequence ID" value="GAD15415.1"/>
    <property type="molecule type" value="Genomic_DNA"/>
</dbReference>
<organism evidence="1 2">
    <name type="scientific">Geobacillus kaustophilus GBlys</name>
    <dbReference type="NCBI Taxonomy" id="1337888"/>
    <lineage>
        <taxon>Bacteria</taxon>
        <taxon>Bacillati</taxon>
        <taxon>Bacillota</taxon>
        <taxon>Bacilli</taxon>
        <taxon>Bacillales</taxon>
        <taxon>Anoxybacillaceae</taxon>
        <taxon>Geobacillus</taxon>
        <taxon>Geobacillus thermoleovorans group</taxon>
    </lineage>
</organism>
<sequence length="44" mass="5261">MICAGFLGFYRTYEGLKLKEQAEKTEEELGFYRTYEGLKRDRYG</sequence>
<protein>
    <submittedName>
        <fullName evidence="1">Uncharacterized protein</fullName>
    </submittedName>
</protein>
<proteinExistence type="predicted"/>
<name>U2X8X4_GEOKU</name>